<dbReference type="Ensembl" id="ENSSSCT00070047001.1">
    <property type="protein sequence ID" value="ENSSSCP00070039649.1"/>
    <property type="gene ID" value="ENSSSCG00070023589.1"/>
</dbReference>
<dbReference type="Proteomes" id="UP000314985">
    <property type="component" value="Chromosome 7"/>
</dbReference>
<evidence type="ECO:0000313" key="2">
    <source>
        <dbReference type="Proteomes" id="UP000314985"/>
    </source>
</evidence>
<protein>
    <submittedName>
        <fullName evidence="1">Uncharacterized protein</fullName>
    </submittedName>
</protein>
<proteinExistence type="predicted"/>
<evidence type="ECO:0000313" key="1">
    <source>
        <dbReference type="Ensembl" id="ENSSSCP00070039649.1"/>
    </source>
</evidence>
<name>A0A4X1VE20_PIG</name>
<accession>A0A4X1VE20</accession>
<organism evidence="1 2">
    <name type="scientific">Sus scrofa</name>
    <name type="common">Pig</name>
    <dbReference type="NCBI Taxonomy" id="9823"/>
    <lineage>
        <taxon>Eukaryota</taxon>
        <taxon>Metazoa</taxon>
        <taxon>Chordata</taxon>
        <taxon>Craniata</taxon>
        <taxon>Vertebrata</taxon>
        <taxon>Euteleostomi</taxon>
        <taxon>Mammalia</taxon>
        <taxon>Eutheria</taxon>
        <taxon>Laurasiatheria</taxon>
        <taxon>Artiodactyla</taxon>
        <taxon>Suina</taxon>
        <taxon>Suidae</taxon>
        <taxon>Sus</taxon>
    </lineage>
</organism>
<reference evidence="1" key="2">
    <citation type="submission" date="2025-08" db="UniProtKB">
        <authorList>
            <consortium name="Ensembl"/>
        </authorList>
    </citation>
    <scope>IDENTIFICATION</scope>
</reference>
<reference evidence="1 2" key="1">
    <citation type="submission" date="2017-08" db="EMBL/GenBank/DDBJ databases">
        <title>USMARCv1.0.</title>
        <authorList>
            <person name="Hannum G.I."/>
            <person name="Koren S."/>
            <person name="Schroeder S.G."/>
            <person name="Chin S.C."/>
            <person name="Nonneman D.J."/>
            <person name="Becker S.A."/>
            <person name="Rosen B.D."/>
            <person name="Bickhart D.M."/>
            <person name="Putnam N.H."/>
            <person name="Green R.E."/>
            <person name="Tuggle C.K."/>
            <person name="Liu H."/>
            <person name="Rohrer G.A."/>
            <person name="Warr A."/>
            <person name="Hall R."/>
            <person name="Kim K."/>
            <person name="Hume D.A."/>
            <person name="Talbot R."/>
            <person name="Chow W."/>
            <person name="Howe K."/>
            <person name="Schwartz A.S."/>
            <person name="Watson M."/>
            <person name="Archibald A.L."/>
            <person name="Phillippy A.M."/>
            <person name="Smith T.P.L."/>
        </authorList>
    </citation>
    <scope>NUCLEOTIDE SEQUENCE [LARGE SCALE GENOMIC DNA]</scope>
</reference>
<dbReference type="AlphaFoldDB" id="A0A4X1VE20"/>
<sequence length="73" mass="8110">HIPLGSISDWPGLPPLPPALQLTCCRHKFCFLGVSSQSWVSQELALFKGCGENWGEIRCFVRPVQCCPRSPKV</sequence>